<feature type="transmembrane region" description="Helical" evidence="1">
    <location>
        <begin position="166"/>
        <end position="191"/>
    </location>
</feature>
<dbReference type="InterPro" id="IPR045339">
    <property type="entry name" value="DUF6534"/>
</dbReference>
<dbReference type="EMBL" id="ML769687">
    <property type="protein sequence ID" value="KAE9389660.1"/>
    <property type="molecule type" value="Genomic_DNA"/>
</dbReference>
<feature type="transmembrane region" description="Helical" evidence="1">
    <location>
        <begin position="92"/>
        <end position="113"/>
    </location>
</feature>
<evidence type="ECO:0000259" key="2">
    <source>
        <dbReference type="Pfam" id="PF20152"/>
    </source>
</evidence>
<evidence type="ECO:0000313" key="3">
    <source>
        <dbReference type="EMBL" id="KAE9389660.1"/>
    </source>
</evidence>
<feature type="transmembrane region" description="Helical" evidence="1">
    <location>
        <begin position="12"/>
        <end position="37"/>
    </location>
</feature>
<feature type="transmembrane region" description="Helical" evidence="1">
    <location>
        <begin position="212"/>
        <end position="234"/>
    </location>
</feature>
<evidence type="ECO:0000313" key="4">
    <source>
        <dbReference type="Proteomes" id="UP000799118"/>
    </source>
</evidence>
<organism evidence="3 4">
    <name type="scientific">Gymnopus androsaceus JB14</name>
    <dbReference type="NCBI Taxonomy" id="1447944"/>
    <lineage>
        <taxon>Eukaryota</taxon>
        <taxon>Fungi</taxon>
        <taxon>Dikarya</taxon>
        <taxon>Basidiomycota</taxon>
        <taxon>Agaricomycotina</taxon>
        <taxon>Agaricomycetes</taxon>
        <taxon>Agaricomycetidae</taxon>
        <taxon>Agaricales</taxon>
        <taxon>Marasmiineae</taxon>
        <taxon>Omphalotaceae</taxon>
        <taxon>Gymnopus</taxon>
    </lineage>
</organism>
<dbReference type="AlphaFoldDB" id="A0A6A4GWF1"/>
<sequence>MSGLSAAEQAQINLSLGAVVVGNYLSELTMGIVLAVAWTYFSKFPADPWWFKTIVILCVTLCIGDTVAYGIWNYDWAVANYGNPAALEYIHWAMPVGGCFFSLCGLIVQIFYAWRLWVMSMKRNWILPIAVGCLSILGWSAIFWEVHVLATHHLITDFSLVLPRTYIFTYIWLGGCVGADVLITGSMIYYLDLRFRIEHPNDYHAPQRFRRIIVRTVECNLLSLLAQAIAVGLYTQRSVGFYYVITDLTFAKVYTFSLLVSLNSRPTDNDRETSRKSLSEYRGGDIDLNTLNDGTHV</sequence>
<feature type="domain" description="DUF6534" evidence="2">
    <location>
        <begin position="177"/>
        <end position="266"/>
    </location>
</feature>
<keyword evidence="1" id="KW-0472">Membrane</keyword>
<dbReference type="Pfam" id="PF20152">
    <property type="entry name" value="DUF6534"/>
    <property type="match status" value="1"/>
</dbReference>
<dbReference type="Proteomes" id="UP000799118">
    <property type="component" value="Unassembled WGS sequence"/>
</dbReference>
<evidence type="ECO:0000256" key="1">
    <source>
        <dbReference type="SAM" id="Phobius"/>
    </source>
</evidence>
<feature type="transmembrane region" description="Helical" evidence="1">
    <location>
        <begin position="125"/>
        <end position="146"/>
    </location>
</feature>
<dbReference type="OrthoDB" id="3265526at2759"/>
<keyword evidence="1" id="KW-1133">Transmembrane helix</keyword>
<name>A0A6A4GWF1_9AGAR</name>
<feature type="transmembrane region" description="Helical" evidence="1">
    <location>
        <begin position="49"/>
        <end position="72"/>
    </location>
</feature>
<feature type="transmembrane region" description="Helical" evidence="1">
    <location>
        <begin position="240"/>
        <end position="262"/>
    </location>
</feature>
<accession>A0A6A4GWF1</accession>
<proteinExistence type="predicted"/>
<keyword evidence="1" id="KW-0812">Transmembrane</keyword>
<gene>
    <name evidence="3" type="ORF">BT96DRAFT_392237</name>
</gene>
<dbReference type="PANTHER" id="PTHR40465">
    <property type="entry name" value="CHROMOSOME 1, WHOLE GENOME SHOTGUN SEQUENCE"/>
    <property type="match status" value="1"/>
</dbReference>
<keyword evidence="4" id="KW-1185">Reference proteome</keyword>
<dbReference type="PANTHER" id="PTHR40465:SF1">
    <property type="entry name" value="DUF6534 DOMAIN-CONTAINING PROTEIN"/>
    <property type="match status" value="1"/>
</dbReference>
<reference evidence="3" key="1">
    <citation type="journal article" date="2019" name="Environ. Microbiol.">
        <title>Fungal ecological strategies reflected in gene transcription - a case study of two litter decomposers.</title>
        <authorList>
            <person name="Barbi F."/>
            <person name="Kohler A."/>
            <person name="Barry K."/>
            <person name="Baskaran P."/>
            <person name="Daum C."/>
            <person name="Fauchery L."/>
            <person name="Ihrmark K."/>
            <person name="Kuo A."/>
            <person name="LaButti K."/>
            <person name="Lipzen A."/>
            <person name="Morin E."/>
            <person name="Grigoriev I.V."/>
            <person name="Henrissat B."/>
            <person name="Lindahl B."/>
            <person name="Martin F."/>
        </authorList>
    </citation>
    <scope>NUCLEOTIDE SEQUENCE</scope>
    <source>
        <strain evidence="3">JB14</strain>
    </source>
</reference>
<protein>
    <recommendedName>
        <fullName evidence="2">DUF6534 domain-containing protein</fullName>
    </recommendedName>
</protein>